<keyword evidence="8" id="KW-0326">Glycosidase</keyword>
<dbReference type="Proteomes" id="UP000181728">
    <property type="component" value="Unassembled WGS sequence"/>
</dbReference>
<organism evidence="10 11">
    <name type="scientific">Oenococcus oeni</name>
    <name type="common">Leuconostoc oenos</name>
    <dbReference type="NCBI Taxonomy" id="1247"/>
    <lineage>
        <taxon>Bacteria</taxon>
        <taxon>Bacillati</taxon>
        <taxon>Bacillota</taxon>
        <taxon>Bacilli</taxon>
        <taxon>Lactobacillales</taxon>
        <taxon>Lactobacillaceae</taxon>
        <taxon>Oenococcus</taxon>
    </lineage>
</organism>
<dbReference type="InterPro" id="IPR055235">
    <property type="entry name" value="ASD1_cat"/>
</dbReference>
<dbReference type="PANTHER" id="PTHR43576:SF2">
    <property type="entry name" value="INTRACELLULAR EXO-ALPHA-L-ARABINOFURANOSIDASE 2"/>
    <property type="match status" value="1"/>
</dbReference>
<dbReference type="EMBL" id="MLOK01000053">
    <property type="protein sequence ID" value="OIM20628.1"/>
    <property type="molecule type" value="Genomic_DNA"/>
</dbReference>
<dbReference type="InterPro" id="IPR010720">
    <property type="entry name" value="Alpha-L-AF_C"/>
</dbReference>
<dbReference type="GO" id="GO:0046373">
    <property type="term" value="P:L-arabinose metabolic process"/>
    <property type="evidence" value="ECO:0007669"/>
    <property type="project" value="InterPro"/>
</dbReference>
<feature type="domain" description="Alpha-L-arabinofuranosidase C-terminal" evidence="9">
    <location>
        <begin position="318"/>
        <end position="497"/>
    </location>
</feature>
<dbReference type="Pfam" id="PF06964">
    <property type="entry name" value="Alpha-L-AF_C"/>
    <property type="match status" value="1"/>
</dbReference>
<evidence type="ECO:0000256" key="4">
    <source>
        <dbReference type="ARBA" id="ARBA00011165"/>
    </source>
</evidence>
<dbReference type="SUPFAM" id="SSF51011">
    <property type="entry name" value="Glycosyl hydrolase domain"/>
    <property type="match status" value="1"/>
</dbReference>
<dbReference type="Gene3D" id="3.20.20.80">
    <property type="entry name" value="Glycosidases"/>
    <property type="match status" value="1"/>
</dbReference>
<evidence type="ECO:0000313" key="11">
    <source>
        <dbReference type="Proteomes" id="UP000181728"/>
    </source>
</evidence>
<sequence length="507" mass="57889">MKININDQNSYGQINPNLHGQFIEFLGNCIDEGIWVGKDSKIPNIDGMRKGTIDALKKLAPPVVRWPGGCYADTYHWRDGIGPQKDRPISFNENFGTYQRDRHSFGTDEFMEFCELIGAQPWFNINMLSASVQEMKDWMEYCNRSEQTSLSNQRKDNGHAEPYAVKYWGIGNEVWGGGGSMTPEMYADKYREYASAMPTFQKSIFDQNPIYKIASGPDGNKPIERVKWTKDFLKAFSRYRQPGINAMDLHFYNWNIEHESDTPTDFGEDDWYRVINGAQELDQIINQQADLIKEGLQNIPQPESSLDHRLDRIDLVVGEWGNWHRTAFTAKPALKQQVTMRDAISTALMLDILQKNSDKVTMACVAQTINVLNALILTEGDQTILTPNYDVFMMYKAHRGNSALKIQTNQDQKNVYTFASKKDGEIILDAINANLNDQVKLTVELNKEIESISKDFLQSDRPTDFNSSDNPDLIRMQQTEVKDFSKGEITLELSPASVNVFHIKTID</sequence>
<comment type="caution">
    <text evidence="10">The sequence shown here is derived from an EMBL/GenBank/DDBJ whole genome shotgun (WGS) entry which is preliminary data.</text>
</comment>
<comment type="subunit">
    <text evidence="4">Homohexamer; trimer of dimers.</text>
</comment>
<evidence type="ECO:0000256" key="1">
    <source>
        <dbReference type="ARBA" id="ARBA00001462"/>
    </source>
</evidence>
<dbReference type="InterPro" id="IPR013780">
    <property type="entry name" value="Glyco_hydro_b"/>
</dbReference>
<keyword evidence="7" id="KW-0119">Carbohydrate metabolism</keyword>
<evidence type="ECO:0000256" key="2">
    <source>
        <dbReference type="ARBA" id="ARBA00004881"/>
    </source>
</evidence>
<dbReference type="RefSeq" id="WP_071419414.1">
    <property type="nucleotide sequence ID" value="NZ_CP014324.1"/>
</dbReference>
<evidence type="ECO:0000256" key="6">
    <source>
        <dbReference type="ARBA" id="ARBA00022801"/>
    </source>
</evidence>
<protein>
    <recommendedName>
        <fullName evidence="5">non-reducing end alpha-L-arabinofuranosidase</fullName>
        <ecNumber evidence="5">3.2.1.55</ecNumber>
    </recommendedName>
</protein>
<proteinExistence type="inferred from homology"/>
<dbReference type="Pfam" id="PF22848">
    <property type="entry name" value="ASD1_dom"/>
    <property type="match status" value="1"/>
</dbReference>
<reference evidence="10 11" key="1">
    <citation type="journal article" date="2016" name="BMC Genomics">
        <title>Consensus pan-genome assembly of the specialised wine bacterium Oenococcus oeni.</title>
        <authorList>
            <person name="Sternes P.R."/>
            <person name="Borneman A.R."/>
        </authorList>
    </citation>
    <scope>NUCLEOTIDE SEQUENCE [LARGE SCALE GENOMIC DNA]</scope>
    <source>
        <strain evidence="10 11">AWRIB661</strain>
    </source>
</reference>
<accession>A0A6N3ZZM3</accession>
<keyword evidence="6" id="KW-0378">Hydrolase</keyword>
<evidence type="ECO:0000313" key="10">
    <source>
        <dbReference type="EMBL" id="OIM20628.1"/>
    </source>
</evidence>
<comment type="pathway">
    <text evidence="2">Glycan metabolism.</text>
</comment>
<comment type="catalytic activity">
    <reaction evidence="1">
        <text>Hydrolysis of terminal non-reducing alpha-L-arabinofuranoside residues in alpha-L-arabinosides.</text>
        <dbReference type="EC" id="3.2.1.55"/>
    </reaction>
</comment>
<dbReference type="GO" id="GO:0046556">
    <property type="term" value="F:alpha-L-arabinofuranosidase activity"/>
    <property type="evidence" value="ECO:0007669"/>
    <property type="project" value="UniProtKB-EC"/>
</dbReference>
<comment type="similarity">
    <text evidence="3">Belongs to the glycosyl hydrolase 51 family.</text>
</comment>
<evidence type="ECO:0000256" key="8">
    <source>
        <dbReference type="ARBA" id="ARBA00023295"/>
    </source>
</evidence>
<evidence type="ECO:0000256" key="3">
    <source>
        <dbReference type="ARBA" id="ARBA00007186"/>
    </source>
</evidence>
<dbReference type="SMART" id="SM00813">
    <property type="entry name" value="Alpha-L-AF_C"/>
    <property type="match status" value="1"/>
</dbReference>
<dbReference type="AlphaFoldDB" id="A0A6N3ZZM3"/>
<dbReference type="GO" id="GO:0000272">
    <property type="term" value="P:polysaccharide catabolic process"/>
    <property type="evidence" value="ECO:0007669"/>
    <property type="project" value="TreeGrafter"/>
</dbReference>
<dbReference type="InterPro" id="IPR017853">
    <property type="entry name" value="GH"/>
</dbReference>
<dbReference type="PANTHER" id="PTHR43576">
    <property type="entry name" value="ALPHA-L-ARABINOFURANOSIDASE C-RELATED"/>
    <property type="match status" value="1"/>
</dbReference>
<evidence type="ECO:0000256" key="7">
    <source>
        <dbReference type="ARBA" id="ARBA00023277"/>
    </source>
</evidence>
<dbReference type="Gene3D" id="2.60.40.1180">
    <property type="entry name" value="Golgi alpha-mannosidase II"/>
    <property type="match status" value="1"/>
</dbReference>
<dbReference type="EC" id="3.2.1.55" evidence="5"/>
<gene>
    <name evidence="10" type="ORF">ATX59_07800</name>
</gene>
<evidence type="ECO:0000256" key="5">
    <source>
        <dbReference type="ARBA" id="ARBA00012670"/>
    </source>
</evidence>
<dbReference type="SUPFAM" id="SSF51445">
    <property type="entry name" value="(Trans)glycosidases"/>
    <property type="match status" value="1"/>
</dbReference>
<evidence type="ECO:0000259" key="9">
    <source>
        <dbReference type="SMART" id="SM00813"/>
    </source>
</evidence>
<name>A0A6N3ZZM3_OENOE</name>